<evidence type="ECO:0000313" key="1">
    <source>
        <dbReference type="EMBL" id="MFC0682920.1"/>
    </source>
</evidence>
<evidence type="ECO:0000313" key="2">
    <source>
        <dbReference type="Proteomes" id="UP001589896"/>
    </source>
</evidence>
<sequence length="154" mass="16049">MSLFPKRVKIIQSEPFIAAVPVSARPPLGHFVLTELAIVMATSVSDATLGNVSSTATSFSRYSIESDDEAIGLDDFAKLLRQRSPFAIDKNCPVAELSLSSTGAYVITPLVRAGQGKTLDQTSLVEIPTATSPDQIGAAIRAALAISASSLAGT</sequence>
<comment type="caution">
    <text evidence="1">The sequence shown here is derived from an EMBL/GenBank/DDBJ whole genome shotgun (WGS) entry which is preliminary data.</text>
</comment>
<dbReference type="RefSeq" id="WP_386677412.1">
    <property type="nucleotide sequence ID" value="NZ_JBHLTG010000033.1"/>
</dbReference>
<dbReference type="Proteomes" id="UP001589896">
    <property type="component" value="Unassembled WGS sequence"/>
</dbReference>
<reference evidence="1 2" key="1">
    <citation type="submission" date="2024-09" db="EMBL/GenBank/DDBJ databases">
        <authorList>
            <person name="Sun Q."/>
            <person name="Mori K."/>
        </authorList>
    </citation>
    <scope>NUCLEOTIDE SEQUENCE [LARGE SCALE GENOMIC DNA]</scope>
    <source>
        <strain evidence="1 2">KCTC 23076</strain>
    </source>
</reference>
<dbReference type="EMBL" id="JBHLTG010000033">
    <property type="protein sequence ID" value="MFC0682920.1"/>
    <property type="molecule type" value="Genomic_DNA"/>
</dbReference>
<gene>
    <name evidence="1" type="ORF">ACFFGH_34260</name>
</gene>
<protein>
    <submittedName>
        <fullName evidence="1">Uncharacterized protein</fullName>
    </submittedName>
</protein>
<accession>A0ABV6S107</accession>
<organism evidence="1 2">
    <name type="scientific">Lysobacter korlensis</name>
    <dbReference type="NCBI Taxonomy" id="553636"/>
    <lineage>
        <taxon>Bacteria</taxon>
        <taxon>Pseudomonadati</taxon>
        <taxon>Pseudomonadota</taxon>
        <taxon>Gammaproteobacteria</taxon>
        <taxon>Lysobacterales</taxon>
        <taxon>Lysobacteraceae</taxon>
        <taxon>Lysobacter</taxon>
    </lineage>
</organism>
<name>A0ABV6S107_9GAMM</name>
<proteinExistence type="predicted"/>
<keyword evidence="2" id="KW-1185">Reference proteome</keyword>